<protein>
    <submittedName>
        <fullName evidence="1">6671_t:CDS:1</fullName>
    </submittedName>
</protein>
<gene>
    <name evidence="1" type="ORF">PBRASI_LOCUS11188</name>
</gene>
<sequence>ILPSSSNWMNDDDVVWWMRVADRWILVVSRKVDGFLDQDNVRSEL</sequence>
<accession>A0A9N9EAI7</accession>
<evidence type="ECO:0000313" key="2">
    <source>
        <dbReference type="Proteomes" id="UP000789739"/>
    </source>
</evidence>
<dbReference type="AlphaFoldDB" id="A0A9N9EAI7"/>
<reference evidence="1" key="1">
    <citation type="submission" date="2021-06" db="EMBL/GenBank/DDBJ databases">
        <authorList>
            <person name="Kallberg Y."/>
            <person name="Tangrot J."/>
            <person name="Rosling A."/>
        </authorList>
    </citation>
    <scope>NUCLEOTIDE SEQUENCE</scope>
    <source>
        <strain evidence="1">BR232B</strain>
    </source>
</reference>
<keyword evidence="2" id="KW-1185">Reference proteome</keyword>
<dbReference type="Proteomes" id="UP000789739">
    <property type="component" value="Unassembled WGS sequence"/>
</dbReference>
<feature type="non-terminal residue" evidence="1">
    <location>
        <position position="45"/>
    </location>
</feature>
<organism evidence="1 2">
    <name type="scientific">Paraglomus brasilianum</name>
    <dbReference type="NCBI Taxonomy" id="144538"/>
    <lineage>
        <taxon>Eukaryota</taxon>
        <taxon>Fungi</taxon>
        <taxon>Fungi incertae sedis</taxon>
        <taxon>Mucoromycota</taxon>
        <taxon>Glomeromycotina</taxon>
        <taxon>Glomeromycetes</taxon>
        <taxon>Paraglomerales</taxon>
        <taxon>Paraglomeraceae</taxon>
        <taxon>Paraglomus</taxon>
    </lineage>
</organism>
<comment type="caution">
    <text evidence="1">The sequence shown here is derived from an EMBL/GenBank/DDBJ whole genome shotgun (WGS) entry which is preliminary data.</text>
</comment>
<dbReference type="EMBL" id="CAJVPI010004586">
    <property type="protein sequence ID" value="CAG8668778.1"/>
    <property type="molecule type" value="Genomic_DNA"/>
</dbReference>
<evidence type="ECO:0000313" key="1">
    <source>
        <dbReference type="EMBL" id="CAG8668778.1"/>
    </source>
</evidence>
<name>A0A9N9EAI7_9GLOM</name>
<proteinExistence type="predicted"/>